<dbReference type="Pfam" id="PF12867">
    <property type="entry name" value="DinB_2"/>
    <property type="match status" value="1"/>
</dbReference>
<feature type="domain" description="DinB-like" evidence="1">
    <location>
        <begin position="29"/>
        <end position="158"/>
    </location>
</feature>
<evidence type="ECO:0000259" key="1">
    <source>
        <dbReference type="Pfam" id="PF12867"/>
    </source>
</evidence>
<dbReference type="RefSeq" id="WP_283410969.1">
    <property type="nucleotide sequence ID" value="NZ_FXUA01000001.1"/>
</dbReference>
<dbReference type="EMBL" id="FXUA01000001">
    <property type="protein sequence ID" value="SMP01331.1"/>
    <property type="molecule type" value="Genomic_DNA"/>
</dbReference>
<sequence>MSKKPEVWLRGPIEGYPLLLQPVVHAVLQAQEEIHALMRDFSLELLWERPAGMASPAFHLQHIAGVLDRMVTYAKGESLTTEQFAYLKKEGVVEKKLTTEELLNFLDLQIQAFLKFVEKTNTDKLIEFRGVGRAQLPSSVGGLLFHAAEHMTRHLGQLLVTVKILQE</sequence>
<dbReference type="InterPro" id="IPR024775">
    <property type="entry name" value="DinB-like"/>
</dbReference>
<name>A0ABY1N6J7_9BACT</name>
<keyword evidence="3" id="KW-1185">Reference proteome</keyword>
<dbReference type="Proteomes" id="UP001157915">
    <property type="component" value="Unassembled WGS sequence"/>
</dbReference>
<evidence type="ECO:0000313" key="2">
    <source>
        <dbReference type="EMBL" id="SMP01331.1"/>
    </source>
</evidence>
<gene>
    <name evidence="2" type="ORF">SAMN06265367_10111</name>
</gene>
<reference evidence="2 3" key="1">
    <citation type="submission" date="2017-05" db="EMBL/GenBank/DDBJ databases">
        <authorList>
            <person name="Varghese N."/>
            <person name="Submissions S."/>
        </authorList>
    </citation>
    <scope>NUCLEOTIDE SEQUENCE [LARGE SCALE GENOMIC DNA]</scope>
    <source>
        <strain evidence="2 3">DSM 15360</strain>
    </source>
</reference>
<dbReference type="Gene3D" id="1.20.120.450">
    <property type="entry name" value="dinb family like domain"/>
    <property type="match status" value="1"/>
</dbReference>
<dbReference type="InterPro" id="IPR034660">
    <property type="entry name" value="DinB/YfiT-like"/>
</dbReference>
<organism evidence="2 3">
    <name type="scientific">Algoriphagus winogradskyi</name>
    <dbReference type="NCBI Taxonomy" id="237017"/>
    <lineage>
        <taxon>Bacteria</taxon>
        <taxon>Pseudomonadati</taxon>
        <taxon>Bacteroidota</taxon>
        <taxon>Cytophagia</taxon>
        <taxon>Cytophagales</taxon>
        <taxon>Cyclobacteriaceae</taxon>
        <taxon>Algoriphagus</taxon>
    </lineage>
</organism>
<protein>
    <submittedName>
        <fullName evidence="2">Uncharacterized damage-inducible protein DinB (Forms a four-helix bundle)</fullName>
    </submittedName>
</protein>
<accession>A0ABY1N6J7</accession>
<comment type="caution">
    <text evidence="2">The sequence shown here is derived from an EMBL/GenBank/DDBJ whole genome shotgun (WGS) entry which is preliminary data.</text>
</comment>
<proteinExistence type="predicted"/>
<evidence type="ECO:0000313" key="3">
    <source>
        <dbReference type="Proteomes" id="UP001157915"/>
    </source>
</evidence>
<dbReference type="SUPFAM" id="SSF109854">
    <property type="entry name" value="DinB/YfiT-like putative metalloenzymes"/>
    <property type="match status" value="1"/>
</dbReference>